<evidence type="ECO:0000256" key="1">
    <source>
        <dbReference type="SAM" id="MobiDB-lite"/>
    </source>
</evidence>
<reference evidence="2 3" key="1">
    <citation type="journal article" date="2018" name="Sci. Rep.">
        <title>A novel species of the marine cyanobacterium Acaryochloris with a unique pigment content and lifestyle.</title>
        <authorList>
            <person name="Partensky F."/>
            <person name="Six C."/>
            <person name="Ratin M."/>
            <person name="Garczarek L."/>
            <person name="Vaulot D."/>
            <person name="Probert I."/>
            <person name="Calteau A."/>
            <person name="Gourvil P."/>
            <person name="Marie D."/>
            <person name="Grebert T."/>
            <person name="Bouchier C."/>
            <person name="Le Panse S."/>
            <person name="Gachenot M."/>
            <person name="Rodriguez F."/>
            <person name="Garrido J.L."/>
        </authorList>
    </citation>
    <scope>NUCLEOTIDE SEQUENCE [LARGE SCALE GENOMIC DNA]</scope>
    <source>
        <strain evidence="2 3">RCC1774</strain>
    </source>
</reference>
<comment type="caution">
    <text evidence="2">The sequence shown here is derived from an EMBL/GenBank/DDBJ whole genome shotgun (WGS) entry which is preliminary data.</text>
</comment>
<gene>
    <name evidence="2" type="ORF">C1752_17641</name>
</gene>
<organism evidence="2 3">
    <name type="scientific">Acaryochloris thomasi RCC1774</name>
    <dbReference type="NCBI Taxonomy" id="1764569"/>
    <lineage>
        <taxon>Bacteria</taxon>
        <taxon>Bacillati</taxon>
        <taxon>Cyanobacteriota</taxon>
        <taxon>Cyanophyceae</taxon>
        <taxon>Acaryochloridales</taxon>
        <taxon>Acaryochloridaceae</taxon>
        <taxon>Acaryochloris</taxon>
        <taxon>Acaryochloris thomasi</taxon>
    </lineage>
</organism>
<sequence length="48" mass="6161">MHRNSKTRRPLRGDGEYRKHRDKRQSRYYWKRERTAVKREIQKTREES</sequence>
<feature type="compositionally biased region" description="Basic residues" evidence="1">
    <location>
        <begin position="1"/>
        <end position="10"/>
    </location>
</feature>
<dbReference type="EMBL" id="PQWO01000062">
    <property type="protein sequence ID" value="PZD70150.1"/>
    <property type="molecule type" value="Genomic_DNA"/>
</dbReference>
<protein>
    <submittedName>
        <fullName evidence="2">Uncharacterized protein</fullName>
    </submittedName>
</protein>
<dbReference type="AlphaFoldDB" id="A0A2W1J6C8"/>
<accession>A0A2W1J6C8</accession>
<feature type="region of interest" description="Disordered" evidence="1">
    <location>
        <begin position="1"/>
        <end position="30"/>
    </location>
</feature>
<dbReference type="Proteomes" id="UP000248857">
    <property type="component" value="Unassembled WGS sequence"/>
</dbReference>
<dbReference type="RefSeq" id="WP_158535255.1">
    <property type="nucleotide sequence ID" value="NZ_CAWNWM010000062.1"/>
</dbReference>
<keyword evidence="3" id="KW-1185">Reference proteome</keyword>
<name>A0A2W1J6C8_9CYAN</name>
<proteinExistence type="predicted"/>
<evidence type="ECO:0000313" key="3">
    <source>
        <dbReference type="Proteomes" id="UP000248857"/>
    </source>
</evidence>
<evidence type="ECO:0000313" key="2">
    <source>
        <dbReference type="EMBL" id="PZD70150.1"/>
    </source>
</evidence>